<dbReference type="Pfam" id="PF02008">
    <property type="entry name" value="zf-CXXC"/>
    <property type="match status" value="1"/>
</dbReference>
<feature type="compositionally biased region" description="Basic and acidic residues" evidence="5">
    <location>
        <begin position="1"/>
        <end position="24"/>
    </location>
</feature>
<feature type="region of interest" description="Disordered" evidence="5">
    <location>
        <begin position="146"/>
        <end position="172"/>
    </location>
</feature>
<feature type="non-terminal residue" evidence="7">
    <location>
        <position position="498"/>
    </location>
</feature>
<dbReference type="AlphaFoldDB" id="A0A8X7WWP1"/>
<evidence type="ECO:0000313" key="7">
    <source>
        <dbReference type="EMBL" id="KAG2456212.1"/>
    </source>
</evidence>
<evidence type="ECO:0000256" key="2">
    <source>
        <dbReference type="ARBA" id="ARBA00022771"/>
    </source>
</evidence>
<feature type="non-terminal residue" evidence="7">
    <location>
        <position position="1"/>
    </location>
</feature>
<name>A0A8X7WWP1_POLSE</name>
<protein>
    <submittedName>
        <fullName evidence="7">MBD1 protein</fullName>
    </submittedName>
</protein>
<dbReference type="GO" id="GO:0003677">
    <property type="term" value="F:DNA binding"/>
    <property type="evidence" value="ECO:0007669"/>
    <property type="project" value="InterPro"/>
</dbReference>
<dbReference type="PROSITE" id="PS51058">
    <property type="entry name" value="ZF_CXXC"/>
    <property type="match status" value="1"/>
</dbReference>
<dbReference type="EMBL" id="JAATIS010009265">
    <property type="protein sequence ID" value="KAG2456212.1"/>
    <property type="molecule type" value="Genomic_DNA"/>
</dbReference>
<evidence type="ECO:0000313" key="8">
    <source>
        <dbReference type="Proteomes" id="UP000886611"/>
    </source>
</evidence>
<dbReference type="Proteomes" id="UP000886611">
    <property type="component" value="Unassembled WGS sequence"/>
</dbReference>
<keyword evidence="2 4" id="KW-0863">Zinc-finger</keyword>
<dbReference type="InterPro" id="IPR002857">
    <property type="entry name" value="Znf_CXXC"/>
</dbReference>
<keyword evidence="8" id="KW-1185">Reference proteome</keyword>
<evidence type="ECO:0000256" key="3">
    <source>
        <dbReference type="ARBA" id="ARBA00022833"/>
    </source>
</evidence>
<evidence type="ECO:0000256" key="1">
    <source>
        <dbReference type="ARBA" id="ARBA00022723"/>
    </source>
</evidence>
<gene>
    <name evidence="7" type="primary">Mbd1</name>
    <name evidence="7" type="ORF">GTO96_0007279</name>
</gene>
<keyword evidence="1" id="KW-0479">Metal-binding</keyword>
<evidence type="ECO:0000259" key="6">
    <source>
        <dbReference type="PROSITE" id="PS51058"/>
    </source>
</evidence>
<evidence type="ECO:0000256" key="5">
    <source>
        <dbReference type="SAM" id="MobiDB-lite"/>
    </source>
</evidence>
<feature type="region of interest" description="Disordered" evidence="5">
    <location>
        <begin position="1"/>
        <end position="37"/>
    </location>
</feature>
<keyword evidence="3" id="KW-0862">Zinc</keyword>
<accession>A0A8X7WWP1</accession>
<evidence type="ECO:0000256" key="4">
    <source>
        <dbReference type="PROSITE-ProRule" id="PRU00509"/>
    </source>
</evidence>
<proteinExistence type="predicted"/>
<comment type="caution">
    <text evidence="7">The sequence shown here is derived from an EMBL/GenBank/DDBJ whole genome shotgun (WGS) entry which is preliminary data.</text>
</comment>
<sequence>MQNFEKIRQEEDVEETRESTRESYSEAPGDAVRETRKQFEEEKLMELRKIPAPQYSEPEDFFYFCVENDQERDHDDNDGPKKRSRRSCGKCEACLRTTDCRTCDFCQDKPKFGGRNKKRQKCRLRQCQVEAMRHLLPFQKGRSKHMADVGWLGPGRSRTRPSINSKSRKTKIGKTKKTVSSWNAWDVFEFNEDDVEISDEPTESRAVGTDSQECFRNNYGNIQIVKVSEYQENGQAQNEECYRSDFGNIQVLKIPDFPEDGQVQNEVYAALETDVIYQPQDIAFHKTPVAYEKSQTTFSKSPPNLPKDLQPKDPINTINLGEDVEIVQVDTGEDDDDVEEVTPVITEIYSLAGSSTENSMHQELLQFLDSIRQVPLPAYWVGLAVDGPKIQLVQCSKLSTMADTVVQIEPGFFYQIIVQGQPLLLSHPLYEDHPLRLCTVSNVVGLLMDLEKHQVCPGYPNNLPGPHEDPILLVRAAACDLLVQDERCDKCSITPLVI</sequence>
<dbReference type="GO" id="GO:0008270">
    <property type="term" value="F:zinc ion binding"/>
    <property type="evidence" value="ECO:0007669"/>
    <property type="project" value="UniProtKB-KW"/>
</dbReference>
<reference evidence="7 8" key="1">
    <citation type="journal article" date="2021" name="Cell">
        <title>Tracing the genetic footprints of vertebrate landing in non-teleost ray-finned fishes.</title>
        <authorList>
            <person name="Bi X."/>
            <person name="Wang K."/>
            <person name="Yang L."/>
            <person name="Pan H."/>
            <person name="Jiang H."/>
            <person name="Wei Q."/>
            <person name="Fang M."/>
            <person name="Yu H."/>
            <person name="Zhu C."/>
            <person name="Cai Y."/>
            <person name="He Y."/>
            <person name="Gan X."/>
            <person name="Zeng H."/>
            <person name="Yu D."/>
            <person name="Zhu Y."/>
            <person name="Jiang H."/>
            <person name="Qiu Q."/>
            <person name="Yang H."/>
            <person name="Zhang Y.E."/>
            <person name="Wang W."/>
            <person name="Zhu M."/>
            <person name="He S."/>
            <person name="Zhang G."/>
        </authorList>
    </citation>
    <scope>NUCLEOTIDE SEQUENCE [LARGE SCALE GENOMIC DNA]</scope>
    <source>
        <strain evidence="7">Bchr_013</strain>
    </source>
</reference>
<feature type="domain" description="CXXC-type" evidence="6">
    <location>
        <begin position="79"/>
        <end position="128"/>
    </location>
</feature>
<organism evidence="7 8">
    <name type="scientific">Polypterus senegalus</name>
    <name type="common">Senegal bichir</name>
    <dbReference type="NCBI Taxonomy" id="55291"/>
    <lineage>
        <taxon>Eukaryota</taxon>
        <taxon>Metazoa</taxon>
        <taxon>Chordata</taxon>
        <taxon>Craniata</taxon>
        <taxon>Vertebrata</taxon>
        <taxon>Euteleostomi</taxon>
        <taxon>Actinopterygii</taxon>
        <taxon>Polypteriformes</taxon>
        <taxon>Polypteridae</taxon>
        <taxon>Polypterus</taxon>
    </lineage>
</organism>